<feature type="region of interest" description="Disordered" evidence="1">
    <location>
        <begin position="248"/>
        <end position="269"/>
    </location>
</feature>
<dbReference type="EMBL" id="JBBBZM010000017">
    <property type="protein sequence ID" value="KAL0638866.1"/>
    <property type="molecule type" value="Genomic_DNA"/>
</dbReference>
<evidence type="ECO:0000313" key="3">
    <source>
        <dbReference type="EMBL" id="KAL0638866.1"/>
    </source>
</evidence>
<accession>A0ABR3GSF5</accession>
<feature type="compositionally biased region" description="Basic and acidic residues" evidence="1">
    <location>
        <begin position="343"/>
        <end position="353"/>
    </location>
</feature>
<feature type="compositionally biased region" description="Polar residues" evidence="1">
    <location>
        <begin position="36"/>
        <end position="45"/>
    </location>
</feature>
<dbReference type="InterPro" id="IPR057826">
    <property type="entry name" value="WWE_C20G8.02"/>
</dbReference>
<dbReference type="InterPro" id="IPR058055">
    <property type="entry name" value="PA-PLA1"/>
</dbReference>
<feature type="region of interest" description="Disordered" evidence="1">
    <location>
        <begin position="1"/>
        <end position="52"/>
    </location>
</feature>
<name>A0ABR3GSF5_9PEZI</name>
<feature type="region of interest" description="Disordered" evidence="1">
    <location>
        <begin position="322"/>
        <end position="374"/>
    </location>
</feature>
<protein>
    <recommendedName>
        <fullName evidence="2">DDHD domain-containing protein</fullName>
    </recommendedName>
</protein>
<dbReference type="SMART" id="SM01127">
    <property type="entry name" value="DDHD"/>
    <property type="match status" value="1"/>
</dbReference>
<feature type="domain" description="DDHD" evidence="2">
    <location>
        <begin position="627"/>
        <end position="894"/>
    </location>
</feature>
<organism evidence="3 4">
    <name type="scientific">Discina gigas</name>
    <dbReference type="NCBI Taxonomy" id="1032678"/>
    <lineage>
        <taxon>Eukaryota</taxon>
        <taxon>Fungi</taxon>
        <taxon>Dikarya</taxon>
        <taxon>Ascomycota</taxon>
        <taxon>Pezizomycotina</taxon>
        <taxon>Pezizomycetes</taxon>
        <taxon>Pezizales</taxon>
        <taxon>Discinaceae</taxon>
        <taxon>Discina</taxon>
    </lineage>
</organism>
<dbReference type="SUPFAM" id="SSF53474">
    <property type="entry name" value="alpha/beta-Hydrolases"/>
    <property type="match status" value="1"/>
</dbReference>
<evidence type="ECO:0000313" key="4">
    <source>
        <dbReference type="Proteomes" id="UP001447188"/>
    </source>
</evidence>
<dbReference type="Proteomes" id="UP001447188">
    <property type="component" value="Unassembled WGS sequence"/>
</dbReference>
<dbReference type="InterPro" id="IPR004177">
    <property type="entry name" value="DDHD_dom"/>
</dbReference>
<sequence>MASSSSTSPRQPSQMAPPKREPVSRSTTPRPPNPPQATNDHTLSSFRHRLSQREYPADCPPLNVRWFYAVDVPKRKPFEEPLQVAKPPKLPSKFVSFGARDSRAIETAFQKLSEEEDAVDLQSSSYSRHMEGGDLGSGDLGTMGAGSKKVGVQESIEVPVNEDYLFDVDIRKRELAPVYWLGPAYDIRRGTWFFQEGSTLRPCDENLATQIEEGYLRIKPFRPDNQTRPKTPDPITSQLAKRVMENLSPPAPEEKDTLRPLTPTKDQPALAQAPLPQWRLFGAHLNSFVVYVDPNTALLRSDDFYGKLSSTVLGGYKLVRGYSEGPKPVEKKDTSRPMTPVLGEKEKLNETSRKYKRKSMSATSRSASPAGEDVELNHRLALERRMSSLVAGEDEGKTQDEILETEMKEDYKADEESDDPGREIEHLLLVTHGIGQKLSMRMESVNFVHDVNVFRKALKNVYGLSPDLQVLNDEVGEKKKNCKVQCLPVCWRHLLDFPKQSLRANSAETDISAGSNGYEDEYPSLADITVEGVPAIRSLMTDLALDVLLYQSTTYREHIIQTVLAECNRIYALFRKRNPDFKGKVSLVGHSLGSAILFDILCRQPLDSAGASNRVPAMGHGKPDIQLDFPVESFFCLGSPIGLFQMLKGRTIASRQFHDGVLTDASEHVGSLFPVSSPKCAQLFNIFHPSDPISYRIEPLVSKAMASLKPQPLPYTKRGLFSSGQLVGGISGIGQSVSRSVSSMWTSLSSGIASSILNRSLGFNDTITSTSTSAIVAGEAEKARGDKAADEQHHPPTLIDDEIETLYAGFQKRRKSAVDGEHEEGEEERLAAEERAAMLKVEEAKVRALNATGRIDFAIQEGVFDISLIASIASHLSYWGDEDVNHFIISQLLSRQRVMKRKKGKQQWSSVRIDE</sequence>
<dbReference type="PANTHER" id="PTHR23509">
    <property type="entry name" value="PA-PL1 PHOSPHOLIPASE FAMILY"/>
    <property type="match status" value="1"/>
</dbReference>
<dbReference type="InterPro" id="IPR029058">
    <property type="entry name" value="AB_hydrolase_fold"/>
</dbReference>
<proteinExistence type="predicted"/>
<dbReference type="PROSITE" id="PS51043">
    <property type="entry name" value="DDHD"/>
    <property type="match status" value="1"/>
</dbReference>
<reference evidence="3 4" key="1">
    <citation type="submission" date="2024-02" db="EMBL/GenBank/DDBJ databases">
        <title>Discinaceae phylogenomics.</title>
        <authorList>
            <person name="Dirks A.C."/>
            <person name="James T.Y."/>
        </authorList>
    </citation>
    <scope>NUCLEOTIDE SEQUENCE [LARGE SCALE GENOMIC DNA]</scope>
    <source>
        <strain evidence="3 4">ACD0624</strain>
    </source>
</reference>
<evidence type="ECO:0000256" key="1">
    <source>
        <dbReference type="SAM" id="MobiDB-lite"/>
    </source>
</evidence>
<gene>
    <name evidence="3" type="ORF">Q9L58_002097</name>
</gene>
<comment type="caution">
    <text evidence="3">The sequence shown here is derived from an EMBL/GenBank/DDBJ whole genome shotgun (WGS) entry which is preliminary data.</text>
</comment>
<evidence type="ECO:0000259" key="2">
    <source>
        <dbReference type="PROSITE" id="PS51043"/>
    </source>
</evidence>
<dbReference type="PANTHER" id="PTHR23509:SF10">
    <property type="entry name" value="LD21067P"/>
    <property type="match status" value="1"/>
</dbReference>
<feature type="compositionally biased region" description="Low complexity" evidence="1">
    <location>
        <begin position="1"/>
        <end position="14"/>
    </location>
</feature>
<keyword evidence="4" id="KW-1185">Reference proteome</keyword>
<dbReference type="Pfam" id="PF23465">
    <property type="entry name" value="DUF7131"/>
    <property type="match status" value="1"/>
</dbReference>
<dbReference type="InterPro" id="IPR055555">
    <property type="entry name" value="PA-PLA1_DUF7131"/>
</dbReference>
<dbReference type="Pfam" id="PF02862">
    <property type="entry name" value="DDHD"/>
    <property type="match status" value="1"/>
</dbReference>
<dbReference type="Pfam" id="PF23463">
    <property type="entry name" value="WWE_2"/>
    <property type="match status" value="1"/>
</dbReference>